<feature type="domain" description="Helicase ATP-binding" evidence="13">
    <location>
        <begin position="280"/>
        <end position="442"/>
    </location>
</feature>
<dbReference type="Proteomes" id="UP000215459">
    <property type="component" value="Unassembled WGS sequence"/>
</dbReference>
<protein>
    <recommendedName>
        <fullName evidence="11">Type I restriction enzyme endonuclease subunit</fullName>
        <shortName evidence="11">R protein</shortName>
        <ecNumber evidence="11">3.1.21.3</ecNumber>
    </recommendedName>
    <alternativeName>
        <fullName evidence="11">Type-1 restriction enzyme R protein</fullName>
    </alternativeName>
</protein>
<dbReference type="EC" id="3.1.21.3" evidence="11"/>
<dbReference type="GO" id="GO:0009035">
    <property type="term" value="F:type I site-specific deoxyribonuclease activity"/>
    <property type="evidence" value="ECO:0007669"/>
    <property type="project" value="UniProtKB-EC"/>
</dbReference>
<dbReference type="InterPro" id="IPR055180">
    <property type="entry name" value="HsdR_RecA-like_helicase_dom_2"/>
</dbReference>
<keyword evidence="10 11" id="KW-0238">DNA-binding</keyword>
<proteinExistence type="inferred from homology"/>
<evidence type="ECO:0000256" key="9">
    <source>
        <dbReference type="ARBA" id="ARBA00022840"/>
    </source>
</evidence>
<comment type="subunit">
    <text evidence="3 11">The type I restriction/modification system is composed of three polypeptides R, M and S.</text>
</comment>
<evidence type="ECO:0000256" key="12">
    <source>
        <dbReference type="SAM" id="Coils"/>
    </source>
</evidence>
<dbReference type="AlphaFoldDB" id="A0A235B4N6"/>
<evidence type="ECO:0000256" key="11">
    <source>
        <dbReference type="RuleBase" id="RU364115"/>
    </source>
</evidence>
<dbReference type="GO" id="GO:0009307">
    <property type="term" value="P:DNA restriction-modification system"/>
    <property type="evidence" value="ECO:0007669"/>
    <property type="project" value="UniProtKB-KW"/>
</dbReference>
<gene>
    <name evidence="14" type="ORF">CHM34_12925</name>
</gene>
<evidence type="ECO:0000313" key="15">
    <source>
        <dbReference type="Proteomes" id="UP000215459"/>
    </source>
</evidence>
<dbReference type="Pfam" id="PF04313">
    <property type="entry name" value="HSDR_N"/>
    <property type="match status" value="1"/>
</dbReference>
<dbReference type="InterPro" id="IPR040980">
    <property type="entry name" value="SWI2_SNF2"/>
</dbReference>
<keyword evidence="5 11" id="KW-0547">Nucleotide-binding</keyword>
<keyword evidence="9 11" id="KW-0067">ATP-binding</keyword>
<name>A0A235B4N6_9BACL</name>
<dbReference type="InterPro" id="IPR014001">
    <property type="entry name" value="Helicase_ATP-bd"/>
</dbReference>
<evidence type="ECO:0000256" key="1">
    <source>
        <dbReference type="ARBA" id="ARBA00000851"/>
    </source>
</evidence>
<dbReference type="Gene3D" id="3.40.50.300">
    <property type="entry name" value="P-loop containing nucleotide triphosphate hydrolases"/>
    <property type="match status" value="3"/>
</dbReference>
<dbReference type="EMBL" id="NOWF01000007">
    <property type="protein sequence ID" value="OYD07276.1"/>
    <property type="molecule type" value="Genomic_DNA"/>
</dbReference>
<comment type="caution">
    <text evidence="14">The sequence shown here is derived from an EMBL/GenBank/DDBJ whole genome shotgun (WGS) entry which is preliminary data.</text>
</comment>
<dbReference type="CDD" id="cd18800">
    <property type="entry name" value="SF2_C_EcoR124I-like"/>
    <property type="match status" value="1"/>
</dbReference>
<keyword evidence="14" id="KW-0347">Helicase</keyword>
<dbReference type="NCBIfam" id="TIGR00348">
    <property type="entry name" value="hsdR"/>
    <property type="match status" value="1"/>
</dbReference>
<keyword evidence="8 11" id="KW-0378">Hydrolase</keyword>
<dbReference type="PROSITE" id="PS51192">
    <property type="entry name" value="HELICASE_ATP_BIND_1"/>
    <property type="match status" value="1"/>
</dbReference>
<comment type="similarity">
    <text evidence="2 11">Belongs to the HsdR family.</text>
</comment>
<comment type="function">
    <text evidence="11">Subunit R is required for both nuclease and ATPase activities, but not for modification.</text>
</comment>
<keyword evidence="7" id="KW-0255">Endonuclease</keyword>
<evidence type="ECO:0000259" key="13">
    <source>
        <dbReference type="PROSITE" id="PS51192"/>
    </source>
</evidence>
<dbReference type="PANTHER" id="PTHR30195">
    <property type="entry name" value="TYPE I SITE-SPECIFIC DEOXYRIBONUCLEASE PROTEIN SUBUNIT M AND R"/>
    <property type="match status" value="1"/>
</dbReference>
<dbReference type="CDD" id="cd18030">
    <property type="entry name" value="DEXHc_RE_I_HsdR"/>
    <property type="match status" value="1"/>
</dbReference>
<dbReference type="InterPro" id="IPR027417">
    <property type="entry name" value="P-loop_NTPase"/>
</dbReference>
<dbReference type="GO" id="GO:0005524">
    <property type="term" value="F:ATP binding"/>
    <property type="evidence" value="ECO:0007669"/>
    <property type="project" value="UniProtKB-KW"/>
</dbReference>
<evidence type="ECO:0000256" key="7">
    <source>
        <dbReference type="ARBA" id="ARBA00022759"/>
    </source>
</evidence>
<evidence type="ECO:0000256" key="5">
    <source>
        <dbReference type="ARBA" id="ARBA00022741"/>
    </source>
</evidence>
<evidence type="ECO:0000313" key="14">
    <source>
        <dbReference type="EMBL" id="OYD07276.1"/>
    </source>
</evidence>
<evidence type="ECO:0000256" key="10">
    <source>
        <dbReference type="ARBA" id="ARBA00023125"/>
    </source>
</evidence>
<dbReference type="Gene3D" id="3.90.1570.50">
    <property type="match status" value="1"/>
</dbReference>
<evidence type="ECO:0000256" key="6">
    <source>
        <dbReference type="ARBA" id="ARBA00022747"/>
    </source>
</evidence>
<dbReference type="InterPro" id="IPR051268">
    <property type="entry name" value="Type-I_R_enzyme_R_subunit"/>
</dbReference>
<dbReference type="OrthoDB" id="9758243at2"/>
<feature type="coiled-coil region" evidence="12">
    <location>
        <begin position="836"/>
        <end position="881"/>
    </location>
</feature>
<dbReference type="GO" id="GO:0003677">
    <property type="term" value="F:DNA binding"/>
    <property type="evidence" value="ECO:0007669"/>
    <property type="project" value="UniProtKB-KW"/>
</dbReference>
<dbReference type="SMART" id="SM00487">
    <property type="entry name" value="DEXDc"/>
    <property type="match status" value="1"/>
</dbReference>
<keyword evidence="12" id="KW-0175">Coiled coil</keyword>
<evidence type="ECO:0000256" key="3">
    <source>
        <dbReference type="ARBA" id="ARBA00011296"/>
    </source>
</evidence>
<keyword evidence="6 11" id="KW-0680">Restriction system</keyword>
<dbReference type="Pfam" id="PF18766">
    <property type="entry name" value="SWI2_SNF2"/>
    <property type="match status" value="1"/>
</dbReference>
<evidence type="ECO:0000256" key="2">
    <source>
        <dbReference type="ARBA" id="ARBA00008598"/>
    </source>
</evidence>
<reference evidence="14 15" key="1">
    <citation type="submission" date="2017-07" db="EMBL/GenBank/DDBJ databases">
        <title>The genome sequence of Paludifilum halophilum highlights mechanisms for microbial adaptation to high salt environemnts.</title>
        <authorList>
            <person name="Belbahri L."/>
        </authorList>
    </citation>
    <scope>NUCLEOTIDE SEQUENCE [LARGE SCALE GENOMIC DNA]</scope>
    <source>
        <strain evidence="14 15">DSM 102817</strain>
    </source>
</reference>
<dbReference type="CDD" id="cd22332">
    <property type="entry name" value="HsdR_N"/>
    <property type="match status" value="1"/>
</dbReference>
<dbReference type="Pfam" id="PF22679">
    <property type="entry name" value="T1R_D3-like"/>
    <property type="match status" value="1"/>
</dbReference>
<keyword evidence="4" id="KW-0540">Nuclease</keyword>
<comment type="catalytic activity">
    <reaction evidence="1 11">
        <text>Endonucleolytic cleavage of DNA to give random double-stranded fragments with terminal 5'-phosphates, ATP is simultaneously hydrolyzed.</text>
        <dbReference type="EC" id="3.1.21.3"/>
    </reaction>
</comment>
<evidence type="ECO:0000256" key="8">
    <source>
        <dbReference type="ARBA" id="ARBA00022801"/>
    </source>
</evidence>
<dbReference type="Pfam" id="PF11867">
    <property type="entry name" value="T1RH-like_C"/>
    <property type="match status" value="1"/>
</dbReference>
<accession>A0A235B4N6</accession>
<dbReference type="GO" id="GO:0004386">
    <property type="term" value="F:helicase activity"/>
    <property type="evidence" value="ECO:0007669"/>
    <property type="project" value="UniProtKB-KW"/>
</dbReference>
<evidence type="ECO:0000256" key="4">
    <source>
        <dbReference type="ARBA" id="ARBA00022722"/>
    </source>
</evidence>
<dbReference type="SUPFAM" id="SSF52540">
    <property type="entry name" value="P-loop containing nucleoside triphosphate hydrolases"/>
    <property type="match status" value="2"/>
</dbReference>
<dbReference type="InterPro" id="IPR004473">
    <property type="entry name" value="Restrct_endonuc_typeI_HsdR"/>
</dbReference>
<keyword evidence="15" id="KW-1185">Reference proteome</keyword>
<organism evidence="14 15">
    <name type="scientific">Paludifilum halophilum</name>
    <dbReference type="NCBI Taxonomy" id="1642702"/>
    <lineage>
        <taxon>Bacteria</taxon>
        <taxon>Bacillati</taxon>
        <taxon>Bacillota</taxon>
        <taxon>Bacilli</taxon>
        <taxon>Bacillales</taxon>
        <taxon>Thermoactinomycetaceae</taxon>
        <taxon>Paludifilum</taxon>
    </lineage>
</organism>
<dbReference type="InterPro" id="IPR021810">
    <property type="entry name" value="T1RH-like_C"/>
</dbReference>
<dbReference type="InterPro" id="IPR007409">
    <property type="entry name" value="Restrct_endonuc_type1_HsdR_N"/>
</dbReference>
<sequence length="971" mass="112459">MQTRDWTEKTEVENRLITQLKGLGYRHVKGSDLNRGTQREVVLEDGLSAALQRLNPWIDDNSLRKVLRQVTHIEAASLMEANLQFHEMLVSYLSVQQDIGRGKKSQTVKLIDFDRPETNEFLVVDQFRVVDEGGTVKPDLTIFVNGLPLVVIECKASTTSTPVREAVKQLRRYQRESERLFHYNQILIATCDQAARAGTVGAQGRHYSEWKDPWPLTLPELGVEPTPQEVLTAGMLRKENLLDLVRNFIVFEAESGRRVKKLARYQQFRAVNKALERIRTARDPRERGGVVWHTQGSGKSLTMVYLSVKLRREPSLHNPSIVVVTDRTDLDDQISRTFLRCGFPNPVQADSVADLRQRLTGATAGVTVMTTVQKFQEREKEALTEAENLFVLVDESHRTQYKELALNMRTALPNACYLGFTGTPIDKEDKSTVRTFGPYLDTYTIQQAVDDGATVPIFYQGRMPQLQVMGNNLDKLFDRYFRDYPEEERERIRKQYAKEEVITAAPQRVREVAMDILEHYEEHIRPNGFKAQIVAISREAAVRYKQTLDELNGPESAVIFSAGHNDDEFLKPYHLSKEEERRVIERFKKPLEEDSLAFLIVCDKLLTGFDAPIEQVMYLDKPIREHNLLQAIARVNRRYEYKHYGLIIDYFGVSGFLHEALSIFREEDVKGAMHSVDSELPRLQTRHRAAMRFFDGVDASNLNACVKVLESEDIRLEFDLAFQRFSRSMDMVMPDPKARPYVEDLKFLGKVRQAAKTRYRDPGLDLSDCGEKVKRLITDHLQTLNIEVLHDPVDILSSKFEERLERAGSDEAKASEMEHAIRHEIRVKMDENPVYYTSLKEKLENLIAARRELRMDDKELVLEMQRVIDGMRGQAREAERKGFTRQQYPFYQLLVKVLGEEGWGEERIREMTGDLTAIIQEHVVPEWTEKVDAQREMRREIKHYLRDADYRDHLDELALKLMDLARIHYRQ</sequence>
<dbReference type="PANTHER" id="PTHR30195:SF15">
    <property type="entry name" value="TYPE I RESTRICTION ENZYME HINDI ENDONUCLEASE SUBUNIT"/>
    <property type="match status" value="1"/>
</dbReference>